<feature type="domain" description="Ribosome maturation factor RimP N-terminal" evidence="4">
    <location>
        <begin position="4"/>
        <end position="68"/>
    </location>
</feature>
<evidence type="ECO:0000313" key="5">
    <source>
        <dbReference type="EMBL" id="RCW37399.1"/>
    </source>
</evidence>
<dbReference type="PANTHER" id="PTHR33867">
    <property type="entry name" value="RIBOSOME MATURATION FACTOR RIMP"/>
    <property type="match status" value="1"/>
</dbReference>
<comment type="subcellular location">
    <subcellularLocation>
        <location evidence="3">Cytoplasm</location>
    </subcellularLocation>
</comment>
<dbReference type="NCBIfam" id="NF002531">
    <property type="entry name" value="PRK02001.1"/>
    <property type="match status" value="1"/>
</dbReference>
<evidence type="ECO:0000259" key="4">
    <source>
        <dbReference type="Pfam" id="PF02576"/>
    </source>
</evidence>
<dbReference type="GO" id="GO:0005829">
    <property type="term" value="C:cytosol"/>
    <property type="evidence" value="ECO:0007669"/>
    <property type="project" value="TreeGrafter"/>
</dbReference>
<organism evidence="5 6">
    <name type="scientific">Marinilabilia salmonicolor</name>
    <dbReference type="NCBI Taxonomy" id="989"/>
    <lineage>
        <taxon>Bacteria</taxon>
        <taxon>Pseudomonadati</taxon>
        <taxon>Bacteroidota</taxon>
        <taxon>Bacteroidia</taxon>
        <taxon>Marinilabiliales</taxon>
        <taxon>Marinilabiliaceae</taxon>
        <taxon>Marinilabilia</taxon>
    </lineage>
</organism>
<dbReference type="Proteomes" id="UP000252733">
    <property type="component" value="Unassembled WGS sequence"/>
</dbReference>
<comment type="similarity">
    <text evidence="3">Belongs to the RimP family.</text>
</comment>
<gene>
    <name evidence="3" type="primary">rimP</name>
    <name evidence="5" type="ORF">DFO77_10692</name>
</gene>
<evidence type="ECO:0000256" key="3">
    <source>
        <dbReference type="HAMAP-Rule" id="MF_01077"/>
    </source>
</evidence>
<dbReference type="Pfam" id="PF02576">
    <property type="entry name" value="RimP_N"/>
    <property type="match status" value="1"/>
</dbReference>
<keyword evidence="1 3" id="KW-0963">Cytoplasm</keyword>
<dbReference type="GO" id="GO:0006412">
    <property type="term" value="P:translation"/>
    <property type="evidence" value="ECO:0007669"/>
    <property type="project" value="TreeGrafter"/>
</dbReference>
<dbReference type="InterPro" id="IPR003728">
    <property type="entry name" value="Ribosome_maturation_RimP"/>
</dbReference>
<dbReference type="HAMAP" id="MF_01077">
    <property type="entry name" value="RimP"/>
    <property type="match status" value="1"/>
</dbReference>
<dbReference type="Gene3D" id="3.30.300.70">
    <property type="entry name" value="RimP-like superfamily, N-terminal"/>
    <property type="match status" value="1"/>
</dbReference>
<evidence type="ECO:0000256" key="1">
    <source>
        <dbReference type="ARBA" id="ARBA00022490"/>
    </source>
</evidence>
<evidence type="ECO:0000256" key="2">
    <source>
        <dbReference type="ARBA" id="ARBA00022517"/>
    </source>
</evidence>
<keyword evidence="2 3" id="KW-0690">Ribosome biogenesis</keyword>
<dbReference type="InterPro" id="IPR028989">
    <property type="entry name" value="RimP_N"/>
</dbReference>
<dbReference type="InterPro" id="IPR035956">
    <property type="entry name" value="RimP_N_sf"/>
</dbReference>
<proteinExistence type="inferred from homology"/>
<keyword evidence="6" id="KW-1185">Reference proteome</keyword>
<sequence>MDLIAEKLEDDGFYAVDVAVKPGNRIEILIDSDHGVPIEYCVEISRLVEHSFDREEEDFELEVSSPGIGQPFKVLQQYHKCLNRPVEVMDNDGKVQKGILEEVTDSGFVVKEEKMVKPEGKKKKELQVFRHQFSFDEVKRVKEILSL</sequence>
<accession>A0A368V8F1</accession>
<dbReference type="SUPFAM" id="SSF75420">
    <property type="entry name" value="YhbC-like, N-terminal domain"/>
    <property type="match status" value="1"/>
</dbReference>
<dbReference type="PANTHER" id="PTHR33867:SF1">
    <property type="entry name" value="RIBOSOME MATURATION FACTOR RIMP"/>
    <property type="match status" value="1"/>
</dbReference>
<comment type="function">
    <text evidence="3">Required for maturation of 30S ribosomal subunits.</text>
</comment>
<dbReference type="AlphaFoldDB" id="A0A368V8F1"/>
<reference evidence="5 6" key="1">
    <citation type="submission" date="2018-07" db="EMBL/GenBank/DDBJ databases">
        <title>Freshwater and sediment microbial communities from various areas in North America, analyzing microbe dynamics in response to fracking.</title>
        <authorList>
            <person name="Lamendella R."/>
        </authorList>
    </citation>
    <scope>NUCLEOTIDE SEQUENCE [LARGE SCALE GENOMIC DNA]</scope>
    <source>
        <strain evidence="5 6">160A</strain>
    </source>
</reference>
<comment type="caution">
    <text evidence="5">The sequence shown here is derived from an EMBL/GenBank/DDBJ whole genome shotgun (WGS) entry which is preliminary data.</text>
</comment>
<protein>
    <recommendedName>
        <fullName evidence="3">Ribosome maturation factor RimP</fullName>
    </recommendedName>
</protein>
<evidence type="ECO:0000313" key="6">
    <source>
        <dbReference type="Proteomes" id="UP000252733"/>
    </source>
</evidence>
<name>A0A368V8F1_9BACT</name>
<dbReference type="EMBL" id="QPIZ01000006">
    <property type="protein sequence ID" value="RCW37399.1"/>
    <property type="molecule type" value="Genomic_DNA"/>
</dbReference>
<dbReference type="GO" id="GO:0000028">
    <property type="term" value="P:ribosomal small subunit assembly"/>
    <property type="evidence" value="ECO:0007669"/>
    <property type="project" value="TreeGrafter"/>
</dbReference>